<keyword evidence="8" id="KW-1185">Reference proteome</keyword>
<name>A0A7W9PN92_9ACTN</name>
<dbReference type="PROSITE" id="PS01081">
    <property type="entry name" value="HTH_TETR_1"/>
    <property type="match status" value="1"/>
</dbReference>
<evidence type="ECO:0000313" key="8">
    <source>
        <dbReference type="Proteomes" id="UP000585836"/>
    </source>
</evidence>
<dbReference type="Pfam" id="PF00440">
    <property type="entry name" value="TetR_N"/>
    <property type="match status" value="1"/>
</dbReference>
<dbReference type="SUPFAM" id="SSF46689">
    <property type="entry name" value="Homeodomain-like"/>
    <property type="match status" value="1"/>
</dbReference>
<gene>
    <name evidence="7" type="ORF">FHS34_000205</name>
</gene>
<dbReference type="InterPro" id="IPR023772">
    <property type="entry name" value="DNA-bd_HTH_TetR-type_CS"/>
</dbReference>
<dbReference type="EMBL" id="JACHJK010000001">
    <property type="protein sequence ID" value="MBB5924770.1"/>
    <property type="molecule type" value="Genomic_DNA"/>
</dbReference>
<dbReference type="InterPro" id="IPR050109">
    <property type="entry name" value="HTH-type_TetR-like_transc_reg"/>
</dbReference>
<dbReference type="InterPro" id="IPR041347">
    <property type="entry name" value="MftR_C"/>
</dbReference>
<keyword evidence="2 4" id="KW-0238">DNA-binding</keyword>
<dbReference type="GO" id="GO:0003700">
    <property type="term" value="F:DNA-binding transcription factor activity"/>
    <property type="evidence" value="ECO:0007669"/>
    <property type="project" value="TreeGrafter"/>
</dbReference>
<dbReference type="Gene3D" id="1.10.357.10">
    <property type="entry name" value="Tetracycline Repressor, domain 2"/>
    <property type="match status" value="1"/>
</dbReference>
<feature type="DNA-binding region" description="H-T-H motif" evidence="4">
    <location>
        <begin position="45"/>
        <end position="64"/>
    </location>
</feature>
<dbReference type="PANTHER" id="PTHR30055">
    <property type="entry name" value="HTH-TYPE TRANSCRIPTIONAL REGULATOR RUTR"/>
    <property type="match status" value="1"/>
</dbReference>
<feature type="region of interest" description="Disordered" evidence="5">
    <location>
        <begin position="1"/>
        <end position="23"/>
    </location>
</feature>
<reference evidence="7 8" key="1">
    <citation type="submission" date="2020-08" db="EMBL/GenBank/DDBJ databases">
        <title>Genomic Encyclopedia of Type Strains, Phase III (KMG-III): the genomes of soil and plant-associated and newly described type strains.</title>
        <authorList>
            <person name="Whitman W."/>
        </authorList>
    </citation>
    <scope>NUCLEOTIDE SEQUENCE [LARGE SCALE GENOMIC DNA]</scope>
    <source>
        <strain evidence="7 8">CECT 3313</strain>
    </source>
</reference>
<comment type="caution">
    <text evidence="7">The sequence shown here is derived from an EMBL/GenBank/DDBJ whole genome shotgun (WGS) entry which is preliminary data.</text>
</comment>
<evidence type="ECO:0000256" key="3">
    <source>
        <dbReference type="ARBA" id="ARBA00023163"/>
    </source>
</evidence>
<dbReference type="Gene3D" id="1.10.10.60">
    <property type="entry name" value="Homeodomain-like"/>
    <property type="match status" value="1"/>
</dbReference>
<dbReference type="PRINTS" id="PR00455">
    <property type="entry name" value="HTHTETR"/>
</dbReference>
<evidence type="ECO:0000313" key="7">
    <source>
        <dbReference type="EMBL" id="MBB5924770.1"/>
    </source>
</evidence>
<dbReference type="InterPro" id="IPR009057">
    <property type="entry name" value="Homeodomain-like_sf"/>
</dbReference>
<organism evidence="7 8">
    <name type="scientific">Streptomyces echinatus</name>
    <dbReference type="NCBI Taxonomy" id="67293"/>
    <lineage>
        <taxon>Bacteria</taxon>
        <taxon>Bacillati</taxon>
        <taxon>Actinomycetota</taxon>
        <taxon>Actinomycetes</taxon>
        <taxon>Kitasatosporales</taxon>
        <taxon>Streptomycetaceae</taxon>
        <taxon>Streptomyces</taxon>
    </lineage>
</organism>
<dbReference type="AlphaFoldDB" id="A0A7W9PN92"/>
<dbReference type="GO" id="GO:0000976">
    <property type="term" value="F:transcription cis-regulatory region binding"/>
    <property type="evidence" value="ECO:0007669"/>
    <property type="project" value="TreeGrafter"/>
</dbReference>
<evidence type="ECO:0000256" key="2">
    <source>
        <dbReference type="ARBA" id="ARBA00023125"/>
    </source>
</evidence>
<protein>
    <submittedName>
        <fullName evidence="7">AcrR family transcriptional regulator</fullName>
    </submittedName>
</protein>
<evidence type="ECO:0000259" key="6">
    <source>
        <dbReference type="PROSITE" id="PS50977"/>
    </source>
</evidence>
<evidence type="ECO:0000256" key="4">
    <source>
        <dbReference type="PROSITE-ProRule" id="PRU00335"/>
    </source>
</evidence>
<dbReference type="PANTHER" id="PTHR30055:SF234">
    <property type="entry name" value="HTH-TYPE TRANSCRIPTIONAL REGULATOR BETI"/>
    <property type="match status" value="1"/>
</dbReference>
<sequence length="208" mass="22414">MSETTSAGRQGPAMGRRERKKAATRRSLADAALELFLEHGFDQVSIRDIAEAADVSTTTLFKHFPSKEALLFDLDADVEQALVAAVREREPGTPLLTALRTHMLGTRAVKAEYGEQIAAFERLVNSTPALVEYHRRMWMRHERALTEAIAADTGAPADDPVCAALAHLALEARALAGGAADPEAAVNAAFDLLERGWEAARPDAGRAS</sequence>
<evidence type="ECO:0000256" key="5">
    <source>
        <dbReference type="SAM" id="MobiDB-lite"/>
    </source>
</evidence>
<dbReference type="Pfam" id="PF17754">
    <property type="entry name" value="TetR_C_14"/>
    <property type="match status" value="1"/>
</dbReference>
<dbReference type="RefSeq" id="WP_225817714.1">
    <property type="nucleotide sequence ID" value="NZ_BAAAWF010000028.1"/>
</dbReference>
<dbReference type="Proteomes" id="UP000585836">
    <property type="component" value="Unassembled WGS sequence"/>
</dbReference>
<accession>A0A7W9PN92</accession>
<proteinExistence type="predicted"/>
<keyword evidence="3" id="KW-0804">Transcription</keyword>
<dbReference type="PROSITE" id="PS50977">
    <property type="entry name" value="HTH_TETR_2"/>
    <property type="match status" value="1"/>
</dbReference>
<feature type="domain" description="HTH tetR-type" evidence="6">
    <location>
        <begin position="22"/>
        <end position="82"/>
    </location>
</feature>
<evidence type="ECO:0000256" key="1">
    <source>
        <dbReference type="ARBA" id="ARBA00023015"/>
    </source>
</evidence>
<keyword evidence="1" id="KW-0805">Transcription regulation</keyword>
<dbReference type="InterPro" id="IPR001647">
    <property type="entry name" value="HTH_TetR"/>
</dbReference>